<keyword evidence="2" id="KW-0812">Transmembrane</keyword>
<protein>
    <submittedName>
        <fullName evidence="3">Uncharacterized protein</fullName>
    </submittedName>
</protein>
<keyword evidence="4" id="KW-1185">Reference proteome</keyword>
<name>A0A0L6VVE6_9BASI</name>
<feature type="transmembrane region" description="Helical" evidence="2">
    <location>
        <begin position="694"/>
        <end position="714"/>
    </location>
</feature>
<reference evidence="3 4" key="1">
    <citation type="submission" date="2015-08" db="EMBL/GenBank/DDBJ databases">
        <title>Next Generation Sequencing and Analysis of the Genome of Puccinia sorghi L Schw, the Causal Agent of Maize Common Rust.</title>
        <authorList>
            <person name="Rochi L."/>
            <person name="Burguener G."/>
            <person name="Darino M."/>
            <person name="Turjanski A."/>
            <person name="Kreff E."/>
            <person name="Dieguez M.J."/>
            <person name="Sacco F."/>
        </authorList>
    </citation>
    <scope>NUCLEOTIDE SEQUENCE [LARGE SCALE GENOMIC DNA]</scope>
    <source>
        <strain evidence="3 4">RO10H11247</strain>
    </source>
</reference>
<evidence type="ECO:0000313" key="3">
    <source>
        <dbReference type="EMBL" id="KNZ64609.1"/>
    </source>
</evidence>
<sequence>MSLMKTHFFTNITTPAVIMPHLSFLSFVVDNVCCSLLASSLSCLYPLLIVVCSVVSGVSYLCEDPGKPPWRGTGLGIYIWGGRGRGFDLGRKITSETFVWLGSELPFYLAHFFFSFFLSLLPWKQQHQKSTLFFSSLQSPSSPSVIHHHWHHMSYCWVQSIMPGVRSAYITKIVPDRHNPCLLNSAPAHAVDNALIKNSSPLVLSSTQKYGLIHIRLSFYNMLHILIHNMINFGCFFRLPHPFCLQPTHHTFTPSHPVKQISRLLSLFFYTYIDSKSIRSISNPTLNNKPKIKNKYNKGKRKIAAHKKRRRRTKKTPQQGHPSHQQTHPKTPQTCSPTVNINQIMSENIPQAFTSTRVCMYRFLRLTHPSVFFRMLYITLPEFTFQILMKYPQCGATLGPVSNLYISFLPSKVLQTARRNMRKGVVPNLMTLMTHQCSYTIRPLDQPPLNPFSKSLLAVDLSFLYQPKITTYTPSKMMKIIKLSARQGNNLKFNLSSETSEKQCQNIISNVHSHSDDKHQTSQDFLFFLCHQNLPSFNQLLYKIKNACSHPPQQVPPPSSCESIFPPELPKGLPLKNIDIADTCEAGFFVLVLYPMDIPITPLVKKVSSNKLYSCKLKTMTIMTCKKTIMEAIILKKLTLNTHLTLGKMIDTTMHKIETYNLPYGNESSQVGQHYEEESDKLHYMAMLIDEHPLCNYLFFLVFFFHCFFFYFYVTECPSPMCVEYPLVSLQKTARLVSIFLNPQ</sequence>
<dbReference type="Proteomes" id="UP000037035">
    <property type="component" value="Unassembled WGS sequence"/>
</dbReference>
<evidence type="ECO:0000313" key="4">
    <source>
        <dbReference type="Proteomes" id="UP000037035"/>
    </source>
</evidence>
<dbReference type="AlphaFoldDB" id="A0A0L6VVE6"/>
<feature type="compositionally biased region" description="Basic residues" evidence="1">
    <location>
        <begin position="290"/>
        <end position="315"/>
    </location>
</feature>
<keyword evidence="2" id="KW-0472">Membrane</keyword>
<feature type="transmembrane region" description="Helical" evidence="2">
    <location>
        <begin position="12"/>
        <end position="29"/>
    </location>
</feature>
<comment type="caution">
    <text evidence="3">The sequence shown here is derived from an EMBL/GenBank/DDBJ whole genome shotgun (WGS) entry which is preliminary data.</text>
</comment>
<keyword evidence="2" id="KW-1133">Transmembrane helix</keyword>
<feature type="region of interest" description="Disordered" evidence="1">
    <location>
        <begin position="283"/>
        <end position="338"/>
    </location>
</feature>
<accession>A0A0L6VVE6</accession>
<feature type="transmembrane region" description="Helical" evidence="2">
    <location>
        <begin position="41"/>
        <end position="61"/>
    </location>
</feature>
<dbReference type="VEuPathDB" id="FungiDB:VP01_100g3"/>
<feature type="transmembrane region" description="Helical" evidence="2">
    <location>
        <begin position="105"/>
        <end position="123"/>
    </location>
</feature>
<dbReference type="EMBL" id="LAVV01000111">
    <property type="protein sequence ID" value="KNZ64609.1"/>
    <property type="molecule type" value="Genomic_DNA"/>
</dbReference>
<proteinExistence type="predicted"/>
<gene>
    <name evidence="3" type="ORF">VP01_100g3</name>
</gene>
<organism evidence="3 4">
    <name type="scientific">Puccinia sorghi</name>
    <dbReference type="NCBI Taxonomy" id="27349"/>
    <lineage>
        <taxon>Eukaryota</taxon>
        <taxon>Fungi</taxon>
        <taxon>Dikarya</taxon>
        <taxon>Basidiomycota</taxon>
        <taxon>Pucciniomycotina</taxon>
        <taxon>Pucciniomycetes</taxon>
        <taxon>Pucciniales</taxon>
        <taxon>Pucciniaceae</taxon>
        <taxon>Puccinia</taxon>
    </lineage>
</organism>
<evidence type="ECO:0000256" key="2">
    <source>
        <dbReference type="SAM" id="Phobius"/>
    </source>
</evidence>
<feature type="compositionally biased region" description="Polar residues" evidence="1">
    <location>
        <begin position="317"/>
        <end position="338"/>
    </location>
</feature>
<evidence type="ECO:0000256" key="1">
    <source>
        <dbReference type="SAM" id="MobiDB-lite"/>
    </source>
</evidence>